<evidence type="ECO:0000256" key="5">
    <source>
        <dbReference type="ARBA" id="ARBA00022475"/>
    </source>
</evidence>
<keyword evidence="8" id="KW-0653">Protein transport</keyword>
<dbReference type="NCBIfam" id="TIGR02473">
    <property type="entry name" value="flagell_FliJ"/>
    <property type="match status" value="1"/>
</dbReference>
<organism evidence="12 13">
    <name type="scientific">Bacterioplanoides pacificum</name>
    <dbReference type="NCBI Taxonomy" id="1171596"/>
    <lineage>
        <taxon>Bacteria</taxon>
        <taxon>Pseudomonadati</taxon>
        <taxon>Pseudomonadota</taxon>
        <taxon>Gammaproteobacteria</taxon>
        <taxon>Oceanospirillales</taxon>
        <taxon>Oceanospirillaceae</taxon>
        <taxon>Bacterioplanoides</taxon>
    </lineage>
</organism>
<evidence type="ECO:0000256" key="11">
    <source>
        <dbReference type="SAM" id="Coils"/>
    </source>
</evidence>
<keyword evidence="7" id="KW-1005">Bacterial flagellum biogenesis</keyword>
<dbReference type="Proteomes" id="UP001595722">
    <property type="component" value="Unassembled WGS sequence"/>
</dbReference>
<protein>
    <recommendedName>
        <fullName evidence="3">Flagellar FliJ protein</fullName>
    </recommendedName>
</protein>
<keyword evidence="12" id="KW-0969">Cilium</keyword>
<evidence type="ECO:0000256" key="10">
    <source>
        <dbReference type="ARBA" id="ARBA00023225"/>
    </source>
</evidence>
<keyword evidence="6" id="KW-0145">Chemotaxis</keyword>
<dbReference type="PANTHER" id="PTHR38786">
    <property type="entry name" value="FLAGELLAR FLIJ PROTEIN"/>
    <property type="match status" value="1"/>
</dbReference>
<evidence type="ECO:0000256" key="4">
    <source>
        <dbReference type="ARBA" id="ARBA00022448"/>
    </source>
</evidence>
<comment type="caution">
    <text evidence="12">The sequence shown here is derived from an EMBL/GenBank/DDBJ whole genome shotgun (WGS) entry which is preliminary data.</text>
</comment>
<keyword evidence="12" id="KW-0966">Cell projection</keyword>
<keyword evidence="9" id="KW-0472">Membrane</keyword>
<name>A0ABV7VX97_9GAMM</name>
<dbReference type="EMBL" id="JBHRYB010000015">
    <property type="protein sequence ID" value="MFC3681472.1"/>
    <property type="molecule type" value="Genomic_DNA"/>
</dbReference>
<keyword evidence="10" id="KW-1006">Bacterial flagellum protein export</keyword>
<evidence type="ECO:0000256" key="1">
    <source>
        <dbReference type="ARBA" id="ARBA00004413"/>
    </source>
</evidence>
<feature type="coiled-coil region" evidence="11">
    <location>
        <begin position="31"/>
        <end position="138"/>
    </location>
</feature>
<keyword evidence="11" id="KW-0175">Coiled coil</keyword>
<reference evidence="13" key="1">
    <citation type="journal article" date="2019" name="Int. J. Syst. Evol. Microbiol.">
        <title>The Global Catalogue of Microorganisms (GCM) 10K type strain sequencing project: providing services to taxonomists for standard genome sequencing and annotation.</title>
        <authorList>
            <consortium name="The Broad Institute Genomics Platform"/>
            <consortium name="The Broad Institute Genome Sequencing Center for Infectious Disease"/>
            <person name="Wu L."/>
            <person name="Ma J."/>
        </authorList>
    </citation>
    <scope>NUCLEOTIDE SEQUENCE [LARGE SCALE GENOMIC DNA]</scope>
    <source>
        <strain evidence="13">KCTC 42424</strain>
    </source>
</reference>
<evidence type="ECO:0000256" key="2">
    <source>
        <dbReference type="ARBA" id="ARBA00010004"/>
    </source>
</evidence>
<keyword evidence="4" id="KW-0813">Transport</keyword>
<dbReference type="Pfam" id="PF02050">
    <property type="entry name" value="FliJ"/>
    <property type="match status" value="1"/>
</dbReference>
<dbReference type="InterPro" id="IPR053716">
    <property type="entry name" value="Flag_assembly_chemotaxis_eff"/>
</dbReference>
<accession>A0ABV7VX97</accession>
<proteinExistence type="inferred from homology"/>
<evidence type="ECO:0000256" key="6">
    <source>
        <dbReference type="ARBA" id="ARBA00022500"/>
    </source>
</evidence>
<keyword evidence="13" id="KW-1185">Reference proteome</keyword>
<evidence type="ECO:0000313" key="12">
    <source>
        <dbReference type="EMBL" id="MFC3681472.1"/>
    </source>
</evidence>
<comment type="similarity">
    <text evidence="2">Belongs to the FliJ family.</text>
</comment>
<evidence type="ECO:0000256" key="9">
    <source>
        <dbReference type="ARBA" id="ARBA00023136"/>
    </source>
</evidence>
<gene>
    <name evidence="12" type="primary">fliJ</name>
    <name evidence="12" type="ORF">ACFOMG_15315</name>
</gene>
<dbReference type="InterPro" id="IPR052570">
    <property type="entry name" value="FliJ"/>
</dbReference>
<sequence length="151" mass="17537">MNRHPRAKRLKLVVDLAEKAEQQALAEWGRLQQQLQQEEDKKQQLDSYVAEYQRAIALPSERKLNGGNIQNALGFIGQIRQALSQQQQQLILLQQQVEHAQQRYLQQHGKLKALHNLLEKLDAEFDQQQEKNAQKQADEWANRMAFRSGSS</sequence>
<evidence type="ECO:0000313" key="13">
    <source>
        <dbReference type="Proteomes" id="UP001595722"/>
    </source>
</evidence>
<evidence type="ECO:0000256" key="3">
    <source>
        <dbReference type="ARBA" id="ARBA00020392"/>
    </source>
</evidence>
<dbReference type="InterPro" id="IPR012823">
    <property type="entry name" value="Flagell_FliJ"/>
</dbReference>
<evidence type="ECO:0000256" key="8">
    <source>
        <dbReference type="ARBA" id="ARBA00022927"/>
    </source>
</evidence>
<dbReference type="PANTHER" id="PTHR38786:SF1">
    <property type="entry name" value="FLAGELLAR FLIJ PROTEIN"/>
    <property type="match status" value="1"/>
</dbReference>
<keyword evidence="12" id="KW-0282">Flagellum</keyword>
<dbReference type="Gene3D" id="1.10.287.1700">
    <property type="match status" value="1"/>
</dbReference>
<dbReference type="RefSeq" id="WP_376867900.1">
    <property type="nucleotide sequence ID" value="NZ_JBHRYB010000015.1"/>
</dbReference>
<evidence type="ECO:0000256" key="7">
    <source>
        <dbReference type="ARBA" id="ARBA00022795"/>
    </source>
</evidence>
<keyword evidence="5" id="KW-1003">Cell membrane</keyword>
<comment type="subcellular location">
    <subcellularLocation>
        <location evidence="1">Cell membrane</location>
        <topology evidence="1">Peripheral membrane protein</topology>
        <orientation evidence="1">Cytoplasmic side</orientation>
    </subcellularLocation>
</comment>